<name>A0ABR8SBV2_9BURK</name>
<evidence type="ECO:0000256" key="2">
    <source>
        <dbReference type="ARBA" id="ARBA00023125"/>
    </source>
</evidence>
<keyword evidence="2" id="KW-0238">DNA-binding</keyword>
<evidence type="ECO:0000256" key="3">
    <source>
        <dbReference type="ARBA" id="ARBA00023163"/>
    </source>
</evidence>
<dbReference type="InterPro" id="IPR036390">
    <property type="entry name" value="WH_DNA-bd_sf"/>
</dbReference>
<dbReference type="PROSITE" id="PS51077">
    <property type="entry name" value="HTH_ICLR"/>
    <property type="match status" value="1"/>
</dbReference>
<dbReference type="SUPFAM" id="SSF55781">
    <property type="entry name" value="GAF domain-like"/>
    <property type="match status" value="1"/>
</dbReference>
<gene>
    <name evidence="6" type="ORF">H9646_10585</name>
</gene>
<dbReference type="Pfam" id="PF09339">
    <property type="entry name" value="HTH_IclR"/>
    <property type="match status" value="1"/>
</dbReference>
<dbReference type="InterPro" id="IPR014757">
    <property type="entry name" value="Tscrpt_reg_IclR_C"/>
</dbReference>
<dbReference type="Gene3D" id="3.30.450.40">
    <property type="match status" value="1"/>
</dbReference>
<dbReference type="InterPro" id="IPR005471">
    <property type="entry name" value="Tscrpt_reg_IclR_N"/>
</dbReference>
<feature type="domain" description="IclR-ED" evidence="5">
    <location>
        <begin position="57"/>
        <end position="242"/>
    </location>
</feature>
<keyword evidence="7" id="KW-1185">Reference proteome</keyword>
<dbReference type="PANTHER" id="PTHR30136:SF33">
    <property type="entry name" value="TRANSCRIPTIONAL REGULATORY PROTEIN"/>
    <property type="match status" value="1"/>
</dbReference>
<organism evidence="6 7">
    <name type="scientific">Comamonas avium</name>
    <dbReference type="NCBI Taxonomy" id="2762231"/>
    <lineage>
        <taxon>Bacteria</taxon>
        <taxon>Pseudomonadati</taxon>
        <taxon>Pseudomonadota</taxon>
        <taxon>Betaproteobacteria</taxon>
        <taxon>Burkholderiales</taxon>
        <taxon>Comamonadaceae</taxon>
        <taxon>Comamonas</taxon>
    </lineage>
</organism>
<evidence type="ECO:0000313" key="7">
    <source>
        <dbReference type="Proteomes" id="UP000634919"/>
    </source>
</evidence>
<protein>
    <submittedName>
        <fullName evidence="6">IclR family transcriptional regulator</fullName>
    </submittedName>
</protein>
<keyword evidence="3" id="KW-0804">Transcription</keyword>
<dbReference type="InterPro" id="IPR050707">
    <property type="entry name" value="HTH_MetabolicPath_Reg"/>
</dbReference>
<dbReference type="InterPro" id="IPR029016">
    <property type="entry name" value="GAF-like_dom_sf"/>
</dbReference>
<evidence type="ECO:0000256" key="1">
    <source>
        <dbReference type="ARBA" id="ARBA00023015"/>
    </source>
</evidence>
<dbReference type="PANTHER" id="PTHR30136">
    <property type="entry name" value="HELIX-TURN-HELIX TRANSCRIPTIONAL REGULATOR, ICLR FAMILY"/>
    <property type="match status" value="1"/>
</dbReference>
<accession>A0ABR8SBV2</accession>
<dbReference type="InterPro" id="IPR036388">
    <property type="entry name" value="WH-like_DNA-bd_sf"/>
</dbReference>
<evidence type="ECO:0000259" key="4">
    <source>
        <dbReference type="PROSITE" id="PS51077"/>
    </source>
</evidence>
<evidence type="ECO:0000259" key="5">
    <source>
        <dbReference type="PROSITE" id="PS51078"/>
    </source>
</evidence>
<proteinExistence type="predicted"/>
<keyword evidence="1" id="KW-0805">Transcription regulation</keyword>
<dbReference type="Proteomes" id="UP000634919">
    <property type="component" value="Unassembled WGS sequence"/>
</dbReference>
<sequence>MALLRCFTPFAPCLTNGELARLSGLSKATVSRLSYTLELIGLLQFDQEARRYRLGAMSLSIAYPLLSRLAVRQVARPLMQQLANRTGGSISLSMRHRASVIYIETTREHDAEDFRPEIGAALPLLGTAAGRAWLAACDDFERDDAYAWLQRSTGMSLSSLGALDVVSTAMRDLHERGFCMSQGDFVHDVNAIALPLRERVRGDLVILNCGMLQHRMPSSKLERKVGPLLRKTAQQIDQLLAQQQVEPAR</sequence>
<feature type="domain" description="HTH iclR-type" evidence="4">
    <location>
        <begin position="1"/>
        <end position="56"/>
    </location>
</feature>
<reference evidence="6 7" key="1">
    <citation type="submission" date="2020-08" db="EMBL/GenBank/DDBJ databases">
        <title>A Genomic Blueprint of the Chicken Gut Microbiome.</title>
        <authorList>
            <person name="Gilroy R."/>
            <person name="Ravi A."/>
            <person name="Getino M."/>
            <person name="Pursley I."/>
            <person name="Horton D.L."/>
            <person name="Alikhan N.-F."/>
            <person name="Baker D."/>
            <person name="Gharbi K."/>
            <person name="Hall N."/>
            <person name="Watson M."/>
            <person name="Adriaenssens E.M."/>
            <person name="Foster-Nyarko E."/>
            <person name="Jarju S."/>
            <person name="Secka A."/>
            <person name="Antonio M."/>
            <person name="Oren A."/>
            <person name="Chaudhuri R."/>
            <person name="La Ragione R.M."/>
            <person name="Hildebrand F."/>
            <person name="Pallen M.J."/>
        </authorList>
    </citation>
    <scope>NUCLEOTIDE SEQUENCE [LARGE SCALE GENOMIC DNA]</scope>
    <source>
        <strain evidence="6 7">Sa2CVA6</strain>
    </source>
</reference>
<dbReference type="PROSITE" id="PS51078">
    <property type="entry name" value="ICLR_ED"/>
    <property type="match status" value="1"/>
</dbReference>
<dbReference type="Gene3D" id="1.10.10.10">
    <property type="entry name" value="Winged helix-like DNA-binding domain superfamily/Winged helix DNA-binding domain"/>
    <property type="match status" value="1"/>
</dbReference>
<evidence type="ECO:0000313" key="6">
    <source>
        <dbReference type="EMBL" id="MBD7960932.1"/>
    </source>
</evidence>
<dbReference type="SUPFAM" id="SSF46785">
    <property type="entry name" value="Winged helix' DNA-binding domain"/>
    <property type="match status" value="1"/>
</dbReference>
<comment type="caution">
    <text evidence="6">The sequence shown here is derived from an EMBL/GenBank/DDBJ whole genome shotgun (WGS) entry which is preliminary data.</text>
</comment>
<dbReference type="EMBL" id="JACSQK010000005">
    <property type="protein sequence ID" value="MBD7960932.1"/>
    <property type="molecule type" value="Genomic_DNA"/>
</dbReference>
<dbReference type="Pfam" id="PF01614">
    <property type="entry name" value="IclR_C"/>
    <property type="match status" value="1"/>
</dbReference>
<dbReference type="SMART" id="SM00346">
    <property type="entry name" value="HTH_ICLR"/>
    <property type="match status" value="1"/>
</dbReference>